<organism evidence="1 2">
    <name type="scientific">Candidatus Falkowbacteria bacterium CG10_big_fil_rev_8_21_14_0_10_39_11</name>
    <dbReference type="NCBI Taxonomy" id="1974565"/>
    <lineage>
        <taxon>Bacteria</taxon>
        <taxon>Candidatus Falkowiibacteriota</taxon>
    </lineage>
</organism>
<name>A0A2H0V3Q0_9BACT</name>
<reference evidence="2" key="1">
    <citation type="submission" date="2017-09" db="EMBL/GenBank/DDBJ databases">
        <title>Depth-based differentiation of microbial function through sediment-hosted aquifers and enrichment of novel symbionts in the deep terrestrial subsurface.</title>
        <authorList>
            <person name="Probst A.J."/>
            <person name="Ladd B."/>
            <person name="Jarett J.K."/>
            <person name="Geller-Mcgrath D.E."/>
            <person name="Sieber C.M.K."/>
            <person name="Emerson J.B."/>
            <person name="Anantharaman K."/>
            <person name="Thomas B.C."/>
            <person name="Malmstrom R."/>
            <person name="Stieglmeier M."/>
            <person name="Klingl A."/>
            <person name="Woyke T."/>
            <person name="Ryan C.M."/>
            <person name="Banfield J.F."/>
        </authorList>
    </citation>
    <scope>NUCLEOTIDE SEQUENCE [LARGE SCALE GENOMIC DNA]</scope>
</reference>
<gene>
    <name evidence="1" type="ORF">COT97_05135</name>
</gene>
<evidence type="ECO:0000313" key="1">
    <source>
        <dbReference type="EMBL" id="PIR93721.1"/>
    </source>
</evidence>
<dbReference type="Proteomes" id="UP000229901">
    <property type="component" value="Unassembled WGS sequence"/>
</dbReference>
<sequence>MNTEFEATTDFANIYNKLLDYLSRQDHSEAKLVEKVTNLKKYYSKTRRYDNYTRENVEYVIEILKKKGILNEVRNLERMLELSLDQVYGIRRIEQKMYTRKYKKENIKKVLTEHRRSEYNFNYEKIEALVNKKRSDLKKKYEGDKEKLYQIKTKLYAFLAQKGFEGEEIKLILNKIYE</sequence>
<evidence type="ECO:0000313" key="2">
    <source>
        <dbReference type="Proteomes" id="UP000229901"/>
    </source>
</evidence>
<protein>
    <submittedName>
        <fullName evidence="1">Uncharacterized protein</fullName>
    </submittedName>
</protein>
<dbReference type="Gene3D" id="1.10.10.10">
    <property type="entry name" value="Winged helix-like DNA-binding domain superfamily/Winged helix DNA-binding domain"/>
    <property type="match status" value="2"/>
</dbReference>
<accession>A0A2H0V3Q0</accession>
<dbReference type="InterPro" id="IPR036388">
    <property type="entry name" value="WH-like_DNA-bd_sf"/>
</dbReference>
<proteinExistence type="predicted"/>
<comment type="caution">
    <text evidence="1">The sequence shown here is derived from an EMBL/GenBank/DDBJ whole genome shotgun (WGS) entry which is preliminary data.</text>
</comment>
<dbReference type="AlphaFoldDB" id="A0A2H0V3Q0"/>
<dbReference type="EMBL" id="PFAP01000041">
    <property type="protein sequence ID" value="PIR93721.1"/>
    <property type="molecule type" value="Genomic_DNA"/>
</dbReference>